<keyword evidence="5 7" id="KW-1133">Transmembrane helix</keyword>
<comment type="subcellular location">
    <subcellularLocation>
        <location evidence="1 7">Cell membrane</location>
        <topology evidence="1 7">Multi-pass membrane protein</topology>
    </subcellularLocation>
</comment>
<evidence type="ECO:0000256" key="2">
    <source>
        <dbReference type="ARBA" id="ARBA00009784"/>
    </source>
</evidence>
<gene>
    <name evidence="8" type="ORF">ABIE19_002196</name>
</gene>
<organism evidence="8 9">
    <name type="scientific">Brevundimonas faecalis</name>
    <dbReference type="NCBI Taxonomy" id="947378"/>
    <lineage>
        <taxon>Bacteria</taxon>
        <taxon>Pseudomonadati</taxon>
        <taxon>Pseudomonadota</taxon>
        <taxon>Alphaproteobacteria</taxon>
        <taxon>Caulobacterales</taxon>
        <taxon>Caulobacteraceae</taxon>
        <taxon>Brevundimonas</taxon>
    </lineage>
</organism>
<dbReference type="EMBL" id="JBEPTF010000002">
    <property type="protein sequence ID" value="MET4684266.1"/>
    <property type="molecule type" value="Genomic_DNA"/>
</dbReference>
<evidence type="ECO:0000313" key="9">
    <source>
        <dbReference type="Proteomes" id="UP001549313"/>
    </source>
</evidence>
<dbReference type="PANTHER" id="PTHR33508:SF1">
    <property type="entry name" value="UPF0056 MEMBRANE PROTEIN YHCE"/>
    <property type="match status" value="1"/>
</dbReference>
<proteinExistence type="inferred from homology"/>
<evidence type="ECO:0000313" key="8">
    <source>
        <dbReference type="EMBL" id="MET4684266.1"/>
    </source>
</evidence>
<name>A0ABV2RCF5_9CAUL</name>
<reference evidence="8 9" key="1">
    <citation type="submission" date="2024-06" db="EMBL/GenBank/DDBJ databases">
        <title>Sorghum-associated microbial communities from plants grown in Nebraska, USA.</title>
        <authorList>
            <person name="Schachtman D."/>
        </authorList>
    </citation>
    <scope>NUCLEOTIDE SEQUENCE [LARGE SCALE GENOMIC DNA]</scope>
    <source>
        <strain evidence="8 9">2814</strain>
    </source>
</reference>
<evidence type="ECO:0000256" key="3">
    <source>
        <dbReference type="ARBA" id="ARBA00022475"/>
    </source>
</evidence>
<feature type="transmembrane region" description="Helical" evidence="7">
    <location>
        <begin position="186"/>
        <end position="208"/>
    </location>
</feature>
<keyword evidence="3" id="KW-1003">Cell membrane</keyword>
<feature type="transmembrane region" description="Helical" evidence="7">
    <location>
        <begin position="65"/>
        <end position="88"/>
    </location>
</feature>
<sequence>MNAVDLGVNLFVALFALLDPIGNVPIFAAATAGASLRQRITVSAMICAFAAVFLGFFFFTGLGLLQFFGISLAAFRIAGGILLLLLGLDMAREDFLKIFADADAVTDAKDVRGYAKRRFKRLIVPFAIPLMIGPGAISAIIIQAGEAEKLGFAGTVASLIAMGAACVVTFLCFAATGPISRILGDVGMAIVVRVLGLILCALAIQFILMGLGEALPGMISSGVTAPYPSGGH</sequence>
<keyword evidence="9" id="KW-1185">Reference proteome</keyword>
<keyword evidence="6 7" id="KW-0472">Membrane</keyword>
<evidence type="ECO:0000256" key="5">
    <source>
        <dbReference type="ARBA" id="ARBA00022989"/>
    </source>
</evidence>
<comment type="similarity">
    <text evidence="2 7">Belongs to the UPF0056 (MarC) family.</text>
</comment>
<dbReference type="Pfam" id="PF01914">
    <property type="entry name" value="MarC"/>
    <property type="match status" value="1"/>
</dbReference>
<evidence type="ECO:0000256" key="7">
    <source>
        <dbReference type="RuleBase" id="RU362048"/>
    </source>
</evidence>
<feature type="transmembrane region" description="Helical" evidence="7">
    <location>
        <begin position="122"/>
        <end position="144"/>
    </location>
</feature>
<dbReference type="NCBIfam" id="TIGR00427">
    <property type="entry name" value="NAAT family transporter"/>
    <property type="match status" value="1"/>
</dbReference>
<feature type="transmembrane region" description="Helical" evidence="7">
    <location>
        <begin position="150"/>
        <end position="174"/>
    </location>
</feature>
<evidence type="ECO:0000256" key="1">
    <source>
        <dbReference type="ARBA" id="ARBA00004651"/>
    </source>
</evidence>
<dbReference type="RefSeq" id="WP_354089223.1">
    <property type="nucleotide sequence ID" value="NZ_JBEPTF010000002.1"/>
</dbReference>
<protein>
    <recommendedName>
        <fullName evidence="7">UPF0056 membrane protein</fullName>
    </recommendedName>
</protein>
<evidence type="ECO:0000256" key="4">
    <source>
        <dbReference type="ARBA" id="ARBA00022692"/>
    </source>
</evidence>
<feature type="transmembrane region" description="Helical" evidence="7">
    <location>
        <begin position="6"/>
        <end position="28"/>
    </location>
</feature>
<comment type="caution">
    <text evidence="8">The sequence shown here is derived from an EMBL/GenBank/DDBJ whole genome shotgun (WGS) entry which is preliminary data.</text>
</comment>
<keyword evidence="4 7" id="KW-0812">Transmembrane</keyword>
<dbReference type="PANTHER" id="PTHR33508">
    <property type="entry name" value="UPF0056 MEMBRANE PROTEIN YHCE"/>
    <property type="match status" value="1"/>
</dbReference>
<accession>A0ABV2RCF5</accession>
<feature type="transmembrane region" description="Helical" evidence="7">
    <location>
        <begin position="40"/>
        <end position="59"/>
    </location>
</feature>
<dbReference type="InterPro" id="IPR002771">
    <property type="entry name" value="Multi_antbiot-R_MarC"/>
</dbReference>
<evidence type="ECO:0000256" key="6">
    <source>
        <dbReference type="ARBA" id="ARBA00023136"/>
    </source>
</evidence>
<dbReference type="Proteomes" id="UP001549313">
    <property type="component" value="Unassembled WGS sequence"/>
</dbReference>